<protein>
    <submittedName>
        <fullName evidence="1">Uncharacterized protein</fullName>
    </submittedName>
</protein>
<dbReference type="Pfam" id="PF02643">
    <property type="entry name" value="DUF192"/>
    <property type="match status" value="1"/>
</dbReference>
<accession>A0A402CRT7</accession>
<proteinExistence type="predicted"/>
<dbReference type="Proteomes" id="UP000287394">
    <property type="component" value="Chromosome"/>
</dbReference>
<reference evidence="1 2" key="1">
    <citation type="journal article" date="2019" name="Int. J. Syst. Evol. Microbiol.">
        <title>Capsulimonas corticalis gen. nov., sp. nov., an aerobic capsulated bacterium, of a novel bacterial order, Capsulimonadales ord. nov., of the class Armatimonadia of the phylum Armatimonadetes.</title>
        <authorList>
            <person name="Li J."/>
            <person name="Kudo C."/>
            <person name="Tonouchi A."/>
        </authorList>
    </citation>
    <scope>NUCLEOTIDE SEQUENCE [LARGE SCALE GENOMIC DNA]</scope>
    <source>
        <strain evidence="1 2">AX-7</strain>
    </source>
</reference>
<dbReference type="AlphaFoldDB" id="A0A402CRT7"/>
<dbReference type="InterPro" id="IPR038695">
    <property type="entry name" value="Saro_0823-like_sf"/>
</dbReference>
<dbReference type="KEGG" id="ccot:CCAX7_001070"/>
<dbReference type="Gene3D" id="2.60.120.1140">
    <property type="entry name" value="Protein of unknown function DUF192"/>
    <property type="match status" value="1"/>
</dbReference>
<gene>
    <name evidence="1" type="ORF">CCAX7_001070</name>
</gene>
<dbReference type="RefSeq" id="WP_119320012.1">
    <property type="nucleotide sequence ID" value="NZ_AP025739.1"/>
</dbReference>
<sequence length="123" mass="13085">MAVYPRFTLTMESSGLLLGSVAQVNSWLGKGVGVLGRRALPAGEGLWLPDVASVHTWFVAFPLDILFLSRDLTVLAVCPNVPPWRALVRCPGAVHTIEMGAGTLANLPVPIGERLRTGPEASI</sequence>
<evidence type="ECO:0000313" key="2">
    <source>
        <dbReference type="Proteomes" id="UP000287394"/>
    </source>
</evidence>
<dbReference type="OrthoDB" id="9813379at2"/>
<keyword evidence="2" id="KW-1185">Reference proteome</keyword>
<dbReference type="InterPro" id="IPR003795">
    <property type="entry name" value="DUF192"/>
</dbReference>
<organism evidence="1 2">
    <name type="scientific">Capsulimonas corticalis</name>
    <dbReference type="NCBI Taxonomy" id="2219043"/>
    <lineage>
        <taxon>Bacteria</taxon>
        <taxon>Bacillati</taxon>
        <taxon>Armatimonadota</taxon>
        <taxon>Armatimonadia</taxon>
        <taxon>Capsulimonadales</taxon>
        <taxon>Capsulimonadaceae</taxon>
        <taxon>Capsulimonas</taxon>
    </lineage>
</organism>
<name>A0A402CRT7_9BACT</name>
<dbReference type="EMBL" id="AP025739">
    <property type="protein sequence ID" value="BDI28056.1"/>
    <property type="molecule type" value="Genomic_DNA"/>
</dbReference>
<evidence type="ECO:0000313" key="1">
    <source>
        <dbReference type="EMBL" id="BDI28056.1"/>
    </source>
</evidence>